<dbReference type="eggNOG" id="COG2854">
    <property type="taxonomic scope" value="Bacteria"/>
</dbReference>
<name>A0A0B0EHR1_9BACT</name>
<dbReference type="PANTHER" id="PTHR36573:SF1">
    <property type="entry name" value="INTERMEMBRANE PHOSPHOLIPID TRANSPORT SYSTEM BINDING PROTEIN MLAC"/>
    <property type="match status" value="1"/>
</dbReference>
<accession>A0A0B0EHR1</accession>
<dbReference type="Gene3D" id="3.10.450.710">
    <property type="entry name" value="Tgt2/MlaC"/>
    <property type="match status" value="1"/>
</dbReference>
<reference evidence="2 3" key="1">
    <citation type="submission" date="2014-10" db="EMBL/GenBank/DDBJ databases">
        <title>Draft genome of anammox bacterium scalindua brodae, obtained using differential coverage binning of sequence data from two enrichment reactors.</title>
        <authorList>
            <person name="Speth D.R."/>
            <person name="Russ L."/>
            <person name="Kartal B."/>
            <person name="Op den Camp H.J."/>
            <person name="Dutilh B.E."/>
            <person name="Jetten M.S."/>
        </authorList>
    </citation>
    <scope>NUCLEOTIDE SEQUENCE [LARGE SCALE GENOMIC DNA]</scope>
    <source>
        <strain evidence="2">RU1</strain>
    </source>
</reference>
<organism evidence="2 3">
    <name type="scientific">Candidatus Scalindua brodae</name>
    <dbReference type="NCBI Taxonomy" id="237368"/>
    <lineage>
        <taxon>Bacteria</taxon>
        <taxon>Pseudomonadati</taxon>
        <taxon>Planctomycetota</taxon>
        <taxon>Candidatus Brocadiia</taxon>
        <taxon>Candidatus Brocadiales</taxon>
        <taxon>Candidatus Scalinduaceae</taxon>
        <taxon>Candidatus Scalindua</taxon>
    </lineage>
</organism>
<dbReference type="PANTHER" id="PTHR36573">
    <property type="entry name" value="INTERMEMBRANE PHOSPHOLIPID TRANSPORT SYSTEM BINDING PROTEIN MLAC"/>
    <property type="match status" value="1"/>
</dbReference>
<evidence type="ECO:0000313" key="3">
    <source>
        <dbReference type="Proteomes" id="UP000030652"/>
    </source>
</evidence>
<proteinExistence type="predicted"/>
<dbReference type="EMBL" id="JRYO01000115">
    <property type="protein sequence ID" value="KHE92602.1"/>
    <property type="molecule type" value="Genomic_DNA"/>
</dbReference>
<feature type="signal peptide" evidence="1">
    <location>
        <begin position="1"/>
        <end position="27"/>
    </location>
</feature>
<keyword evidence="1" id="KW-0732">Signal</keyword>
<sequence length="202" mass="23329">MKNKKKIFTISVAVFIMLSVTSTCLWAGEAGDLVKQTIDNGLRVLKDPALAGKDKTTERRKRLWEEIKSIFNMEEMAKRSLGQYWRERTPEEKTEYIELFTVLVKDTYLKNTDTYSGEKVVLLRESQDAAYHKVQTKFVTSAAKEIDVDFSLINNNGKLQIYDVNIEGVSLVNNYRSQFNSILLRSPFKVLIQTMKEKTLKE</sequence>
<dbReference type="InterPro" id="IPR042245">
    <property type="entry name" value="Tgt2/MlaC_sf"/>
</dbReference>
<evidence type="ECO:0000256" key="1">
    <source>
        <dbReference type="SAM" id="SignalP"/>
    </source>
</evidence>
<evidence type="ECO:0000313" key="2">
    <source>
        <dbReference type="EMBL" id="KHE92602.1"/>
    </source>
</evidence>
<dbReference type="PIRSF" id="PIRSF004649">
    <property type="entry name" value="MlaC"/>
    <property type="match status" value="1"/>
</dbReference>
<feature type="chain" id="PRO_5002074440" description="ABC transporter substrate-binding protein" evidence="1">
    <location>
        <begin position="28"/>
        <end position="202"/>
    </location>
</feature>
<dbReference type="Pfam" id="PF05494">
    <property type="entry name" value="MlaC"/>
    <property type="match status" value="1"/>
</dbReference>
<gene>
    <name evidence="2" type="ORF">SCABRO_01635</name>
</gene>
<comment type="caution">
    <text evidence="2">The sequence shown here is derived from an EMBL/GenBank/DDBJ whole genome shotgun (WGS) entry which is preliminary data.</text>
</comment>
<dbReference type="PATRIC" id="fig|237368.3.peg.1784"/>
<dbReference type="AlphaFoldDB" id="A0A0B0EHR1"/>
<evidence type="ECO:0008006" key="4">
    <source>
        <dbReference type="Google" id="ProtNLM"/>
    </source>
</evidence>
<dbReference type="InterPro" id="IPR008869">
    <property type="entry name" value="MlaC/ttg2D"/>
</dbReference>
<protein>
    <recommendedName>
        <fullName evidence="4">ABC transporter substrate-binding protein</fullName>
    </recommendedName>
</protein>
<dbReference type="Proteomes" id="UP000030652">
    <property type="component" value="Unassembled WGS sequence"/>
</dbReference>